<accession>A0A2S0KGV8</accession>
<keyword evidence="1" id="KW-0862">Zinc</keyword>
<protein>
    <recommendedName>
        <fullName evidence="2">SWIM-type domain-containing protein</fullName>
    </recommendedName>
</protein>
<dbReference type="InterPro" id="IPR007527">
    <property type="entry name" value="Znf_SWIM"/>
</dbReference>
<keyword evidence="1" id="KW-0863">Zinc-finger</keyword>
<dbReference type="OrthoDB" id="188274at2"/>
<keyword evidence="1" id="KW-0479">Metal-binding</keyword>
<evidence type="ECO:0000313" key="4">
    <source>
        <dbReference type="Proteomes" id="UP000239814"/>
    </source>
</evidence>
<dbReference type="AlphaFoldDB" id="A0A2S0KGV8"/>
<keyword evidence="4" id="KW-1185">Reference proteome</keyword>
<dbReference type="RefSeq" id="WP_105942630.1">
    <property type="nucleotide sequence ID" value="NZ_CP027433.1"/>
</dbReference>
<gene>
    <name evidence="3" type="ORF">C6V83_12275</name>
</gene>
<organism evidence="3 4">
    <name type="scientific">Gordonia iterans</name>
    <dbReference type="NCBI Taxonomy" id="1004901"/>
    <lineage>
        <taxon>Bacteria</taxon>
        <taxon>Bacillati</taxon>
        <taxon>Actinomycetota</taxon>
        <taxon>Actinomycetes</taxon>
        <taxon>Mycobacteriales</taxon>
        <taxon>Gordoniaceae</taxon>
        <taxon>Gordonia</taxon>
    </lineage>
</organism>
<name>A0A2S0KGV8_9ACTN</name>
<dbReference type="Proteomes" id="UP000239814">
    <property type="component" value="Chromosome"/>
</dbReference>
<evidence type="ECO:0000259" key="2">
    <source>
        <dbReference type="PROSITE" id="PS50966"/>
    </source>
</evidence>
<evidence type="ECO:0000313" key="3">
    <source>
        <dbReference type="EMBL" id="AVM00917.1"/>
    </source>
</evidence>
<dbReference type="GO" id="GO:0008270">
    <property type="term" value="F:zinc ion binding"/>
    <property type="evidence" value="ECO:0007669"/>
    <property type="project" value="UniProtKB-KW"/>
</dbReference>
<evidence type="ECO:0000256" key="1">
    <source>
        <dbReference type="PROSITE-ProRule" id="PRU00325"/>
    </source>
</evidence>
<proteinExistence type="predicted"/>
<dbReference type="EMBL" id="CP027433">
    <property type="protein sequence ID" value="AVM00917.1"/>
    <property type="molecule type" value="Genomic_DNA"/>
</dbReference>
<feature type="domain" description="SWIM-type" evidence="2">
    <location>
        <begin position="106"/>
        <end position="135"/>
    </location>
</feature>
<reference evidence="3 4" key="1">
    <citation type="submission" date="2018-03" db="EMBL/GenBank/DDBJ databases">
        <title>Characteristics and genome of n-alkane degrading marine bacteria Gordonia iterans isolated from crude oil contaminated in Tae-an, South Korea.</title>
        <authorList>
            <person name="Lee S.-S."/>
            <person name="Kim H."/>
        </authorList>
    </citation>
    <scope>NUCLEOTIDE SEQUENCE [LARGE SCALE GENOMIC DNA]</scope>
    <source>
        <strain evidence="3 4">Co17</strain>
    </source>
</reference>
<dbReference type="PROSITE" id="PS50966">
    <property type="entry name" value="ZF_SWIM"/>
    <property type="match status" value="1"/>
</dbReference>
<dbReference type="KEGG" id="git:C6V83_12275"/>
<sequence>MTDPAAEFGYTPWGRDYLRLAEPLRVTRPEPLLPRARTLARTAITDVQIDGRAIRGTVVRGGQASVATLEFRPMRRETAQAVAAAVGAAPTSSRLTGDVHAMTGDDPVELAAIDCSCRARTPRCVHALALMYRTVRHVDEDPRLALSLRGFQDALGDRHAGESGIVQWTPLTALDPADFAR</sequence>